<evidence type="ECO:0000313" key="1">
    <source>
        <dbReference type="EMBL" id="PWN07835.1"/>
    </source>
</evidence>
<dbReference type="AlphaFoldDB" id="A0A316TX63"/>
<protein>
    <submittedName>
        <fullName evidence="1">Uncharacterized protein</fullName>
    </submittedName>
</protein>
<name>A0A316TX63_9BACT</name>
<evidence type="ECO:0000313" key="2">
    <source>
        <dbReference type="Proteomes" id="UP000245533"/>
    </source>
</evidence>
<dbReference type="EMBL" id="QGGB01000002">
    <property type="protein sequence ID" value="PWN07835.1"/>
    <property type="molecule type" value="Genomic_DNA"/>
</dbReference>
<proteinExistence type="predicted"/>
<organism evidence="1 2">
    <name type="scientific">Rhodohalobacter mucosus</name>
    <dbReference type="NCBI Taxonomy" id="2079485"/>
    <lineage>
        <taxon>Bacteria</taxon>
        <taxon>Pseudomonadati</taxon>
        <taxon>Balneolota</taxon>
        <taxon>Balneolia</taxon>
        <taxon>Balneolales</taxon>
        <taxon>Balneolaceae</taxon>
        <taxon>Rhodohalobacter</taxon>
    </lineage>
</organism>
<reference evidence="1 2" key="1">
    <citation type="submission" date="2018-05" db="EMBL/GenBank/DDBJ databases">
        <title>Rhodohalobacter halophilus gen. nov., sp. nov., a moderately halophilic member of the family Balneolaceae.</title>
        <authorList>
            <person name="Liu Z.-W."/>
        </authorList>
    </citation>
    <scope>NUCLEOTIDE SEQUENCE [LARGE SCALE GENOMIC DNA]</scope>
    <source>
        <strain evidence="1 2">8A47</strain>
    </source>
</reference>
<accession>A0A316TX63</accession>
<comment type="caution">
    <text evidence="1">The sequence shown here is derived from an EMBL/GenBank/DDBJ whole genome shotgun (WGS) entry which is preliminary data.</text>
</comment>
<gene>
    <name evidence="1" type="ORF">DDZ15_02150</name>
</gene>
<keyword evidence="2" id="KW-1185">Reference proteome</keyword>
<sequence length="61" mass="6760">MDMRGLGSLFVLHPGINRMKSTPAKKIDGSDGPGLKVRDTCTFMTESGLWRVFDVSPKMVF</sequence>
<dbReference type="Proteomes" id="UP000245533">
    <property type="component" value="Unassembled WGS sequence"/>
</dbReference>